<dbReference type="InterPro" id="IPR013096">
    <property type="entry name" value="Cupin_2"/>
</dbReference>
<evidence type="ECO:0000313" key="2">
    <source>
        <dbReference type="EMBL" id="MBP0462958.1"/>
    </source>
</evidence>
<comment type="caution">
    <text evidence="2">The sequence shown here is derived from an EMBL/GenBank/DDBJ whole genome shotgun (WGS) entry which is preliminary data.</text>
</comment>
<dbReference type="PANTHER" id="PTHR36448">
    <property type="entry name" value="BLR7373 PROTEIN"/>
    <property type="match status" value="1"/>
</dbReference>
<gene>
    <name evidence="2" type="ORF">J5Y09_03465</name>
</gene>
<dbReference type="EMBL" id="JAGIYZ010000002">
    <property type="protein sequence ID" value="MBP0462958.1"/>
    <property type="molecule type" value="Genomic_DNA"/>
</dbReference>
<dbReference type="InterPro" id="IPR047121">
    <property type="entry name" value="YjiB-like"/>
</dbReference>
<protein>
    <submittedName>
        <fullName evidence="2">Cupin domain-containing protein</fullName>
    </submittedName>
</protein>
<keyword evidence="3" id="KW-1185">Reference proteome</keyword>
<dbReference type="Pfam" id="PF07883">
    <property type="entry name" value="Cupin_2"/>
    <property type="match status" value="1"/>
</dbReference>
<accession>A0ABS4AQ17</accession>
<evidence type="ECO:0000313" key="3">
    <source>
        <dbReference type="Proteomes" id="UP000680815"/>
    </source>
</evidence>
<dbReference type="InterPro" id="IPR014500">
    <property type="entry name" value="UCP019307_cupin"/>
</dbReference>
<dbReference type="InterPro" id="IPR014710">
    <property type="entry name" value="RmlC-like_jellyroll"/>
</dbReference>
<dbReference type="PIRSF" id="PIRSF019307">
    <property type="entry name" value="UCP019307"/>
    <property type="match status" value="1"/>
</dbReference>
<dbReference type="PANTHER" id="PTHR36448:SF2">
    <property type="entry name" value="CUPIN TYPE-1 DOMAIN-CONTAINING PROTEIN"/>
    <property type="match status" value="1"/>
</dbReference>
<name>A0ABS4AQ17_9PROT</name>
<dbReference type="Gene3D" id="2.60.120.10">
    <property type="entry name" value="Jelly Rolls"/>
    <property type="match status" value="1"/>
</dbReference>
<evidence type="ECO:0000259" key="1">
    <source>
        <dbReference type="Pfam" id="PF07883"/>
    </source>
</evidence>
<dbReference type="SUPFAM" id="SSF51182">
    <property type="entry name" value="RmlC-like cupins"/>
    <property type="match status" value="1"/>
</dbReference>
<dbReference type="Proteomes" id="UP000680815">
    <property type="component" value="Unassembled WGS sequence"/>
</dbReference>
<dbReference type="RefSeq" id="WP_209350343.1">
    <property type="nucleotide sequence ID" value="NZ_JAGIYZ010000002.1"/>
</dbReference>
<proteinExistence type="predicted"/>
<reference evidence="2 3" key="1">
    <citation type="submission" date="2021-03" db="EMBL/GenBank/DDBJ databases">
        <authorList>
            <person name="So Y."/>
        </authorList>
    </citation>
    <scope>NUCLEOTIDE SEQUENCE [LARGE SCALE GENOMIC DNA]</scope>
    <source>
        <strain evidence="2 3">PWR1</strain>
    </source>
</reference>
<organism evidence="2 3">
    <name type="scientific">Roseomonas nitratireducens</name>
    <dbReference type="NCBI Taxonomy" id="2820810"/>
    <lineage>
        <taxon>Bacteria</taxon>
        <taxon>Pseudomonadati</taxon>
        <taxon>Pseudomonadota</taxon>
        <taxon>Alphaproteobacteria</taxon>
        <taxon>Acetobacterales</taxon>
        <taxon>Roseomonadaceae</taxon>
        <taxon>Roseomonas</taxon>
    </lineage>
</organism>
<sequence length="167" mass="17424">MHEHRTDGAELLFLPEGSSVPNNPRLPVLLHRGALPPGQPEAAEALFRGHGWRPAWRGGIHAWHHYHSNAHEALAVAEGHVRVQLGGESGIALDLSAGDVVVLPAGTGHRNLAADAALLVVGAYPEGAAPPDQLHGAPEERARAVQAIAATPDPTTDPVTGRPYPAG</sequence>
<dbReference type="CDD" id="cd02219">
    <property type="entry name" value="cupin_YjlB-like"/>
    <property type="match status" value="1"/>
</dbReference>
<dbReference type="InterPro" id="IPR011051">
    <property type="entry name" value="RmlC_Cupin_sf"/>
</dbReference>
<feature type="domain" description="Cupin type-2" evidence="1">
    <location>
        <begin position="58"/>
        <end position="114"/>
    </location>
</feature>